<keyword evidence="3" id="KW-1185">Reference proteome</keyword>
<protein>
    <submittedName>
        <fullName evidence="2">Uncharacterized protein</fullName>
    </submittedName>
</protein>
<sequence length="267" mass="27583">MAVVGGGGLAERGERPGGVAPRPGRPLRLSPRRPRGSERHAAVRGARAERRPVHLSTVRGVSDVADVLGHATVGERVVDSRDACCTPVPRGRAGLGETAGVASPCLVDRGPRQLQPAAGDHAQPVEPGSRPGQRLDRAVGGGGRPEGDTTVDPRNLSGRRGRDQAHAAGVRGVPADMRAPTGRPTSVGRVRGLRRARVCRAAARLGGLLDGRCFSHGGPSRLPGLCGQPVRPGFPAANRAAGPVAGDRGRGHGFRAVPGQVARPRWT</sequence>
<feature type="region of interest" description="Disordered" evidence="1">
    <location>
        <begin position="111"/>
        <end position="169"/>
    </location>
</feature>
<feature type="region of interest" description="Disordered" evidence="1">
    <location>
        <begin position="1"/>
        <end position="49"/>
    </location>
</feature>
<feature type="region of interest" description="Disordered" evidence="1">
    <location>
        <begin position="241"/>
        <end position="267"/>
    </location>
</feature>
<gene>
    <name evidence="2" type="ORF">EV192_1011594</name>
</gene>
<feature type="compositionally biased region" description="Low complexity" evidence="1">
    <location>
        <begin position="17"/>
        <end position="29"/>
    </location>
</feature>
<feature type="compositionally biased region" description="Basic and acidic residues" evidence="1">
    <location>
        <begin position="35"/>
        <end position="49"/>
    </location>
</feature>
<evidence type="ECO:0000313" key="2">
    <source>
        <dbReference type="EMBL" id="TCO65802.1"/>
    </source>
</evidence>
<proteinExistence type="predicted"/>
<evidence type="ECO:0000256" key="1">
    <source>
        <dbReference type="SAM" id="MobiDB-lite"/>
    </source>
</evidence>
<dbReference type="Proteomes" id="UP000295680">
    <property type="component" value="Unassembled WGS sequence"/>
</dbReference>
<dbReference type="AlphaFoldDB" id="A0A4R2K257"/>
<dbReference type="EMBL" id="SLWS01000001">
    <property type="protein sequence ID" value="TCO65802.1"/>
    <property type="molecule type" value="Genomic_DNA"/>
</dbReference>
<reference evidence="2 3" key="1">
    <citation type="submission" date="2019-03" db="EMBL/GenBank/DDBJ databases">
        <title>Genomic Encyclopedia of Type Strains, Phase IV (KMG-IV): sequencing the most valuable type-strain genomes for metagenomic binning, comparative biology and taxonomic classification.</title>
        <authorList>
            <person name="Goeker M."/>
        </authorList>
    </citation>
    <scope>NUCLEOTIDE SEQUENCE [LARGE SCALE GENOMIC DNA]</scope>
    <source>
        <strain evidence="2 3">DSM 45934</strain>
    </source>
</reference>
<feature type="compositionally biased region" description="Gly residues" evidence="1">
    <location>
        <begin position="1"/>
        <end position="10"/>
    </location>
</feature>
<name>A0A4R2K257_9PSEU</name>
<accession>A0A4R2K257</accession>
<organism evidence="2 3">
    <name type="scientific">Actinocrispum wychmicini</name>
    <dbReference type="NCBI Taxonomy" id="1213861"/>
    <lineage>
        <taxon>Bacteria</taxon>
        <taxon>Bacillati</taxon>
        <taxon>Actinomycetota</taxon>
        <taxon>Actinomycetes</taxon>
        <taxon>Pseudonocardiales</taxon>
        <taxon>Pseudonocardiaceae</taxon>
        <taxon>Actinocrispum</taxon>
    </lineage>
</organism>
<evidence type="ECO:0000313" key="3">
    <source>
        <dbReference type="Proteomes" id="UP000295680"/>
    </source>
</evidence>
<comment type="caution">
    <text evidence="2">The sequence shown here is derived from an EMBL/GenBank/DDBJ whole genome shotgun (WGS) entry which is preliminary data.</text>
</comment>